<dbReference type="OrthoDB" id="9809969at2"/>
<organism evidence="2 3">
    <name type="scientific">Sphingopyxis indica</name>
    <dbReference type="NCBI Taxonomy" id="436663"/>
    <lineage>
        <taxon>Bacteria</taxon>
        <taxon>Pseudomonadati</taxon>
        <taxon>Pseudomonadota</taxon>
        <taxon>Alphaproteobacteria</taxon>
        <taxon>Sphingomonadales</taxon>
        <taxon>Sphingomonadaceae</taxon>
        <taxon>Sphingopyxis</taxon>
    </lineage>
</organism>
<feature type="region of interest" description="Disordered" evidence="1">
    <location>
        <begin position="40"/>
        <end position="63"/>
    </location>
</feature>
<name>A0A239L2Y4_9SPHN</name>
<evidence type="ECO:0000313" key="3">
    <source>
        <dbReference type="Proteomes" id="UP000198339"/>
    </source>
</evidence>
<evidence type="ECO:0000256" key="1">
    <source>
        <dbReference type="SAM" id="MobiDB-lite"/>
    </source>
</evidence>
<keyword evidence="3" id="KW-1185">Reference proteome</keyword>
<dbReference type="InterPro" id="IPR021795">
    <property type="entry name" value="DUF3363"/>
</dbReference>
<gene>
    <name evidence="2" type="ORF">SAMN06295955_11847</name>
</gene>
<proteinExistence type="predicted"/>
<sequence>MDRFDDDFRPRPGRVRDRGAGSGRRAKTYVGQVMRAAKKAGHTGRRFGSIRRSGSGSRFGRGHATRIAAKRRPDLRRVIAKMRVVRHQGLAFRAAPLARHISYLEREGVTRDGDPAQMFDAAGDAASGDAFADRCQDDRHHFRLIVSPEDAAEMQDLRAFTRELMTQAEQDLGTHLDWVAVDHWNTDNPHVHILIRGRAGPEEDLVISRRYVREGFRHDAEDLVTMELGPRREVDIQAARLKEIDAERWTSLDASLRDIADRHAGIVDLRPGDQWRGPEDRLLLIGRAQKLEQLGLADAIGSSAWTLKPGIEETLRDLSIRGDIIKTMHQAMARGTRSPDPASFAIHPDTPHESVLGRLVERGLHDELQGTAYAVVEGIDGRTHHIRFDDLDMTGDASPGSIVETRTWEDNRGRKRLSLATRSDLPLDKQISADGATWLDRQLTAAAPPVFGKGFAAEVVDALEARTDHLVEQGLAERRGRRVIFARALIRTLRDREVIAAQARIAGETGMSPLPVSPGEQVEGVYRERVVLASGRFARIDSEFGFQLVPWRPALEQHMGQHVAGTITPTGGVAWSFDNTRELGI</sequence>
<feature type="compositionally biased region" description="Basic and acidic residues" evidence="1">
    <location>
        <begin position="1"/>
        <end position="19"/>
    </location>
</feature>
<evidence type="ECO:0000313" key="2">
    <source>
        <dbReference type="EMBL" id="SNT24173.1"/>
    </source>
</evidence>
<protein>
    <submittedName>
        <fullName evidence="2">Type IV secretory pathway, VirD2 components (Relaxase)</fullName>
    </submittedName>
</protein>
<reference evidence="2 3" key="1">
    <citation type="submission" date="2017-06" db="EMBL/GenBank/DDBJ databases">
        <authorList>
            <person name="Kim H.J."/>
            <person name="Triplett B.A."/>
        </authorList>
    </citation>
    <scope>NUCLEOTIDE SEQUENCE [LARGE SCALE GENOMIC DNA]</scope>
    <source>
        <strain evidence="2 3">DS15</strain>
    </source>
</reference>
<accession>A0A239L2Y4</accession>
<dbReference type="Proteomes" id="UP000198339">
    <property type="component" value="Unassembled WGS sequence"/>
</dbReference>
<feature type="compositionally biased region" description="Basic residues" evidence="1">
    <location>
        <begin position="40"/>
        <end position="49"/>
    </location>
</feature>
<dbReference type="AlphaFoldDB" id="A0A239L2Y4"/>
<dbReference type="RefSeq" id="WP_089217254.1">
    <property type="nucleotide sequence ID" value="NZ_FZPA01000018.1"/>
</dbReference>
<feature type="region of interest" description="Disordered" evidence="1">
    <location>
        <begin position="1"/>
        <end position="25"/>
    </location>
</feature>
<dbReference type="Pfam" id="PF11843">
    <property type="entry name" value="DUF3363"/>
    <property type="match status" value="1"/>
</dbReference>
<dbReference type="EMBL" id="FZPA01000018">
    <property type="protein sequence ID" value="SNT24173.1"/>
    <property type="molecule type" value="Genomic_DNA"/>
</dbReference>